<comment type="function">
    <text evidence="1 13">Converts 2,5-diamino-6-(ribosylamino)-4(3h)-pyrimidinone 5'-phosphate into 5-amino-6-(ribosylamino)-2,4(1h,3h)-pyrimidinedione 5'-phosphate.</text>
</comment>
<feature type="binding site" evidence="15">
    <location>
        <position position="158"/>
    </location>
    <ligand>
        <name>NADP(+)</name>
        <dbReference type="ChEBI" id="CHEBI:58349"/>
    </ligand>
</feature>
<keyword evidence="11 13" id="KW-0560">Oxidoreductase</keyword>
<protein>
    <recommendedName>
        <fullName evidence="13">Riboflavin biosynthesis protein RibD</fullName>
    </recommendedName>
    <domain>
        <recommendedName>
            <fullName evidence="13">Diaminohydroxyphosphoribosylaminopyrimidine deaminase</fullName>
            <shortName evidence="13">DRAP deaminase</shortName>
            <ecNumber evidence="13">3.5.4.26</ecNumber>
        </recommendedName>
        <alternativeName>
            <fullName evidence="13">Riboflavin-specific deaminase</fullName>
        </alternativeName>
    </domain>
    <domain>
        <recommendedName>
            <fullName evidence="13">5-amino-6-(5-phosphoribosylamino)uracil reductase</fullName>
            <ecNumber evidence="13">1.1.1.193</ecNumber>
        </recommendedName>
        <alternativeName>
            <fullName evidence="13">HTP reductase</fullName>
        </alternativeName>
    </domain>
</protein>
<feature type="binding site" evidence="15">
    <location>
        <position position="301"/>
    </location>
    <ligand>
        <name>substrate</name>
    </ligand>
</feature>
<dbReference type="PROSITE" id="PS00903">
    <property type="entry name" value="CYT_DCMP_DEAMINASES_1"/>
    <property type="match status" value="1"/>
</dbReference>
<dbReference type="PROSITE" id="PS51747">
    <property type="entry name" value="CYT_DCMP_DEAMINASES_2"/>
    <property type="match status" value="1"/>
</dbReference>
<feature type="binding site" evidence="15">
    <location>
        <position position="204"/>
    </location>
    <ligand>
        <name>NADP(+)</name>
        <dbReference type="ChEBI" id="CHEBI:58349"/>
    </ligand>
</feature>
<feature type="binding site" evidence="16">
    <location>
        <position position="79"/>
    </location>
    <ligand>
        <name>Zn(2+)</name>
        <dbReference type="ChEBI" id="CHEBI:29105"/>
        <note>catalytic</note>
    </ligand>
</feature>
<reference evidence="18 19" key="1">
    <citation type="submission" date="2006-02" db="EMBL/GenBank/DDBJ databases">
        <authorList>
            <person name="Moran M.A."/>
            <person name="Kjelleberg S."/>
            <person name="Egan S."/>
            <person name="Saunders N."/>
            <person name="Thomas T."/>
            <person name="Ferriera S."/>
            <person name="Johnson J."/>
            <person name="Kravitz S."/>
            <person name="Halpern A."/>
            <person name="Remington K."/>
            <person name="Beeson K."/>
            <person name="Tran B."/>
            <person name="Rogers Y.-H."/>
            <person name="Friedman R."/>
            <person name="Venter J.C."/>
        </authorList>
    </citation>
    <scope>NUCLEOTIDE SEQUENCE [LARGE SCALE GENOMIC DNA]</scope>
    <source>
        <strain evidence="18 19">D2</strain>
    </source>
</reference>
<dbReference type="STRING" id="87626.PTD2_09229"/>
<keyword evidence="8 13" id="KW-0378">Hydrolase</keyword>
<feature type="binding site" evidence="15">
    <location>
        <position position="211"/>
    </location>
    <ligand>
        <name>substrate</name>
    </ligand>
</feature>
<dbReference type="InterPro" id="IPR024072">
    <property type="entry name" value="DHFR-like_dom_sf"/>
</dbReference>
<accession>A4C9F1</accession>
<feature type="binding site" evidence="15">
    <location>
        <position position="200"/>
    </location>
    <ligand>
        <name>NADP(+)</name>
        <dbReference type="ChEBI" id="CHEBI:58349"/>
    </ligand>
</feature>
<feature type="binding site" evidence="15">
    <location>
        <position position="188"/>
    </location>
    <ligand>
        <name>substrate</name>
    </ligand>
</feature>
<gene>
    <name evidence="18" type="ORF">PTD2_09229</name>
</gene>
<dbReference type="PANTHER" id="PTHR38011">
    <property type="entry name" value="DIHYDROFOLATE REDUCTASE FAMILY PROTEIN (AFU_ORTHOLOGUE AFUA_8G06820)"/>
    <property type="match status" value="1"/>
</dbReference>
<comment type="similarity">
    <text evidence="5 13">In the C-terminal section; belongs to the HTP reductase family.</text>
</comment>
<dbReference type="CDD" id="cd01284">
    <property type="entry name" value="Riboflavin_deaminase-reductase"/>
    <property type="match status" value="1"/>
</dbReference>
<dbReference type="eggNOG" id="COG0117">
    <property type="taxonomic scope" value="Bacteria"/>
</dbReference>
<dbReference type="HOGENOM" id="CLU_036590_1_2_6"/>
<feature type="domain" description="CMP/dCMP-type deaminase" evidence="17">
    <location>
        <begin position="5"/>
        <end position="127"/>
    </location>
</feature>
<comment type="similarity">
    <text evidence="4 13">In the N-terminal section; belongs to the cytidine and deoxycytidylate deaminase family.</text>
</comment>
<feature type="binding site" evidence="15">
    <location>
        <position position="235"/>
    </location>
    <ligand>
        <name>NADP(+)</name>
        <dbReference type="ChEBI" id="CHEBI:58349"/>
    </ligand>
</feature>
<dbReference type="PANTHER" id="PTHR38011:SF7">
    <property type="entry name" value="2,5-DIAMINO-6-RIBOSYLAMINO-4(3H)-PYRIMIDINONE 5'-PHOSPHATE REDUCTASE"/>
    <property type="match status" value="1"/>
</dbReference>
<dbReference type="InterPro" id="IPR050765">
    <property type="entry name" value="Riboflavin_Biosynth_HTPR"/>
</dbReference>
<evidence type="ECO:0000256" key="5">
    <source>
        <dbReference type="ARBA" id="ARBA00007417"/>
    </source>
</evidence>
<evidence type="ECO:0000259" key="17">
    <source>
        <dbReference type="PROSITE" id="PS51747"/>
    </source>
</evidence>
<evidence type="ECO:0000256" key="9">
    <source>
        <dbReference type="ARBA" id="ARBA00022833"/>
    </source>
</evidence>
<evidence type="ECO:0000256" key="11">
    <source>
        <dbReference type="ARBA" id="ARBA00023002"/>
    </source>
</evidence>
<keyword evidence="19" id="KW-1185">Reference proteome</keyword>
<comment type="pathway">
    <text evidence="2 13">Cofactor biosynthesis; riboflavin biosynthesis; 5-amino-6-(D-ribitylamino)uracil from GTP: step 2/4.</text>
</comment>
<dbReference type="InterPro" id="IPR002125">
    <property type="entry name" value="CMP_dCMP_dom"/>
</dbReference>
<dbReference type="GO" id="GO:0008835">
    <property type="term" value="F:diaminohydroxyphosphoribosylaminopyrimidine deaminase activity"/>
    <property type="evidence" value="ECO:0007669"/>
    <property type="project" value="UniProtKB-EC"/>
</dbReference>
<dbReference type="Proteomes" id="UP000006201">
    <property type="component" value="Unassembled WGS sequence"/>
</dbReference>
<dbReference type="SUPFAM" id="SSF53597">
    <property type="entry name" value="Dihydrofolate reductase-like"/>
    <property type="match status" value="1"/>
</dbReference>
<dbReference type="InterPro" id="IPR016193">
    <property type="entry name" value="Cytidine_deaminase-like"/>
</dbReference>
<keyword evidence="9 13" id="KW-0862">Zinc</keyword>
<evidence type="ECO:0000256" key="1">
    <source>
        <dbReference type="ARBA" id="ARBA00002151"/>
    </source>
</evidence>
<dbReference type="Gene3D" id="3.40.430.10">
    <property type="entry name" value="Dihydrofolate Reductase, subunit A"/>
    <property type="match status" value="1"/>
</dbReference>
<dbReference type="Pfam" id="PF01872">
    <property type="entry name" value="RibD_C"/>
    <property type="match status" value="1"/>
</dbReference>
<dbReference type="AlphaFoldDB" id="A4C9F1"/>
<dbReference type="NCBIfam" id="TIGR00227">
    <property type="entry name" value="ribD_Cterm"/>
    <property type="match status" value="1"/>
</dbReference>
<keyword evidence="6 13" id="KW-0686">Riboflavin biosynthesis</keyword>
<evidence type="ECO:0000313" key="18">
    <source>
        <dbReference type="EMBL" id="EAR29216.1"/>
    </source>
</evidence>
<evidence type="ECO:0000256" key="10">
    <source>
        <dbReference type="ARBA" id="ARBA00022857"/>
    </source>
</evidence>
<evidence type="ECO:0000256" key="2">
    <source>
        <dbReference type="ARBA" id="ARBA00004882"/>
    </source>
</evidence>
<keyword evidence="10 13" id="KW-0521">NADP</keyword>
<evidence type="ECO:0000256" key="15">
    <source>
        <dbReference type="PIRSR" id="PIRSR006769-2"/>
    </source>
</evidence>
<comment type="caution">
    <text evidence="18">The sequence shown here is derived from an EMBL/GenBank/DDBJ whole genome shotgun (WGS) entry which is preliminary data.</text>
</comment>
<dbReference type="RefSeq" id="WP_009838477.1">
    <property type="nucleotide sequence ID" value="NZ_AAOH01000003.1"/>
</dbReference>
<evidence type="ECO:0000256" key="14">
    <source>
        <dbReference type="PIRSR" id="PIRSR006769-1"/>
    </source>
</evidence>
<evidence type="ECO:0000313" key="19">
    <source>
        <dbReference type="Proteomes" id="UP000006201"/>
    </source>
</evidence>
<dbReference type="eggNOG" id="COG1985">
    <property type="taxonomic scope" value="Bacteria"/>
</dbReference>
<dbReference type="GO" id="GO:0050661">
    <property type="term" value="F:NADP binding"/>
    <property type="evidence" value="ECO:0007669"/>
    <property type="project" value="InterPro"/>
</dbReference>
<dbReference type="NCBIfam" id="TIGR00326">
    <property type="entry name" value="eubact_ribD"/>
    <property type="match status" value="1"/>
</dbReference>
<evidence type="ECO:0000256" key="6">
    <source>
        <dbReference type="ARBA" id="ARBA00022619"/>
    </source>
</evidence>
<dbReference type="InterPro" id="IPR002734">
    <property type="entry name" value="RibDG_C"/>
</dbReference>
<dbReference type="InterPro" id="IPR004794">
    <property type="entry name" value="Eubact_RibD"/>
</dbReference>
<feature type="binding site" evidence="15">
    <location>
        <position position="174"/>
    </location>
    <ligand>
        <name>NADP(+)</name>
        <dbReference type="ChEBI" id="CHEBI:58349"/>
    </ligand>
</feature>
<organism evidence="18 19">
    <name type="scientific">Pseudoalteromonas tunicata D2</name>
    <dbReference type="NCBI Taxonomy" id="87626"/>
    <lineage>
        <taxon>Bacteria</taxon>
        <taxon>Pseudomonadati</taxon>
        <taxon>Pseudomonadota</taxon>
        <taxon>Gammaproteobacteria</taxon>
        <taxon>Alteromonadales</taxon>
        <taxon>Pseudoalteromonadaceae</taxon>
        <taxon>Pseudoalteromonas</taxon>
    </lineage>
</organism>
<evidence type="ECO:0000256" key="8">
    <source>
        <dbReference type="ARBA" id="ARBA00022801"/>
    </source>
</evidence>
<feature type="binding site" evidence="16">
    <location>
        <position position="54"/>
    </location>
    <ligand>
        <name>Zn(2+)</name>
        <dbReference type="ChEBI" id="CHEBI:29105"/>
        <note>catalytic</note>
    </ligand>
</feature>
<feature type="active site" description="Proton donor" evidence="14">
    <location>
        <position position="56"/>
    </location>
</feature>
<dbReference type="SUPFAM" id="SSF53927">
    <property type="entry name" value="Cytidine deaminase-like"/>
    <property type="match status" value="1"/>
</dbReference>
<dbReference type="GO" id="GO:0008703">
    <property type="term" value="F:5-amino-6-(5-phosphoribosylamino)uracil reductase activity"/>
    <property type="evidence" value="ECO:0007669"/>
    <property type="project" value="UniProtKB-EC"/>
</dbReference>
<dbReference type="GO" id="GO:0009231">
    <property type="term" value="P:riboflavin biosynthetic process"/>
    <property type="evidence" value="ECO:0007669"/>
    <property type="project" value="UniProtKB-UniPathway"/>
</dbReference>
<dbReference type="EMBL" id="AAOH01000003">
    <property type="protein sequence ID" value="EAR29216.1"/>
    <property type="molecule type" value="Genomic_DNA"/>
</dbReference>
<evidence type="ECO:0000256" key="16">
    <source>
        <dbReference type="PIRSR" id="PIRSR006769-3"/>
    </source>
</evidence>
<keyword evidence="12" id="KW-0511">Multifunctional enzyme</keyword>
<evidence type="ECO:0000256" key="13">
    <source>
        <dbReference type="PIRNR" id="PIRNR006769"/>
    </source>
</evidence>
<comment type="catalytic activity">
    <reaction evidence="13">
        <text>2,5-diamino-6-hydroxy-4-(5-phosphoribosylamino)-pyrimidine + H2O + H(+) = 5-amino-6-(5-phospho-D-ribosylamino)uracil + NH4(+)</text>
        <dbReference type="Rhea" id="RHEA:21868"/>
        <dbReference type="ChEBI" id="CHEBI:15377"/>
        <dbReference type="ChEBI" id="CHEBI:15378"/>
        <dbReference type="ChEBI" id="CHEBI:28938"/>
        <dbReference type="ChEBI" id="CHEBI:58453"/>
        <dbReference type="ChEBI" id="CHEBI:58614"/>
        <dbReference type="EC" id="3.5.4.26"/>
    </reaction>
</comment>
<dbReference type="EC" id="3.5.4.26" evidence="13"/>
<comment type="cofactor">
    <cofactor evidence="13 16">
        <name>Zn(2+)</name>
        <dbReference type="ChEBI" id="CHEBI:29105"/>
    </cofactor>
    <text evidence="13 16">Binds 1 zinc ion.</text>
</comment>
<dbReference type="Pfam" id="PF00383">
    <property type="entry name" value="dCMP_cyt_deam_1"/>
    <property type="match status" value="1"/>
</dbReference>
<comment type="catalytic activity">
    <reaction evidence="13">
        <text>5-amino-6-(5-phospho-D-ribitylamino)uracil + NADP(+) = 5-amino-6-(5-phospho-D-ribosylamino)uracil + NADPH + H(+)</text>
        <dbReference type="Rhea" id="RHEA:17845"/>
        <dbReference type="ChEBI" id="CHEBI:15378"/>
        <dbReference type="ChEBI" id="CHEBI:57783"/>
        <dbReference type="ChEBI" id="CHEBI:58349"/>
        <dbReference type="ChEBI" id="CHEBI:58421"/>
        <dbReference type="ChEBI" id="CHEBI:58453"/>
        <dbReference type="EC" id="1.1.1.193"/>
    </reaction>
</comment>
<evidence type="ECO:0000256" key="3">
    <source>
        <dbReference type="ARBA" id="ARBA00004910"/>
    </source>
</evidence>
<comment type="pathway">
    <text evidence="3 13">Cofactor biosynthesis; riboflavin biosynthesis; 5-amino-6-(D-ribitylamino)uracil from GTP: step 3/4.</text>
</comment>
<dbReference type="FunFam" id="3.40.140.10:FF:000025">
    <property type="entry name" value="Riboflavin biosynthesis protein RibD"/>
    <property type="match status" value="1"/>
</dbReference>
<dbReference type="UniPathway" id="UPA00275">
    <property type="reaction ID" value="UER00401"/>
</dbReference>
<sequence length="373" mass="40202">MSFTALDYQYMALAIELAKKGRYTTSPNPNVGCVLVKDGQIVGQGYHQKAGEGHAEVHALAQAKEQALGATAYVTLEPCSHTGRTGPCALALVNAGVIKVIAAMVDPNPAVSGRGLAILEKAGIQTAHGLMQVEAEALNVGFLKRMRNAMPFVQCKLAASLDGKTALANGLSKWITGPLARAQVQDYRAQSCAVLTGADTVLVDNAKMNVRYDELINPPFSLAQLRQPIRVVIDSKHRLTPDLAFFQIESPVIILTTKLDISERWPHFVSHLLVPELNGQVDLSQAMQLLGARGINHIWLEAGHTLAGQMAQQGLVDQFIFYLAPKLIGHSGKSLLQLPVLESMAEVTELSIDDVSMVGVDLKITASYKKSDH</sequence>
<dbReference type="Gene3D" id="3.40.140.10">
    <property type="entry name" value="Cytidine Deaminase, domain 2"/>
    <property type="match status" value="1"/>
</dbReference>
<dbReference type="OrthoDB" id="9800865at2"/>
<proteinExistence type="inferred from homology"/>
<name>A4C9F1_9GAMM</name>
<dbReference type="InterPro" id="IPR016192">
    <property type="entry name" value="APOBEC/CMP_deaminase_Zn-bd"/>
</dbReference>
<dbReference type="EC" id="1.1.1.193" evidence="13"/>
<evidence type="ECO:0000256" key="4">
    <source>
        <dbReference type="ARBA" id="ARBA00005259"/>
    </source>
</evidence>
<dbReference type="InterPro" id="IPR011549">
    <property type="entry name" value="RibD_C"/>
</dbReference>
<dbReference type="GO" id="GO:0008270">
    <property type="term" value="F:zinc ion binding"/>
    <property type="evidence" value="ECO:0007669"/>
    <property type="project" value="InterPro"/>
</dbReference>
<feature type="binding site" evidence="15">
    <location>
        <position position="172"/>
    </location>
    <ligand>
        <name>substrate</name>
    </ligand>
</feature>
<evidence type="ECO:0000256" key="12">
    <source>
        <dbReference type="ARBA" id="ARBA00023268"/>
    </source>
</evidence>
<keyword evidence="7 13" id="KW-0479">Metal-binding</keyword>
<feature type="binding site" evidence="16">
    <location>
        <position position="88"/>
    </location>
    <ligand>
        <name>Zn(2+)</name>
        <dbReference type="ChEBI" id="CHEBI:29105"/>
        <note>catalytic</note>
    </ligand>
</feature>
<dbReference type="PIRSF" id="PIRSF006769">
    <property type="entry name" value="RibD"/>
    <property type="match status" value="1"/>
</dbReference>
<evidence type="ECO:0000256" key="7">
    <source>
        <dbReference type="ARBA" id="ARBA00022723"/>
    </source>
</evidence>